<dbReference type="AlphaFoldDB" id="A0A222VMN9"/>
<feature type="region of interest" description="Disordered" evidence="1">
    <location>
        <begin position="1"/>
        <end position="28"/>
    </location>
</feature>
<protein>
    <submittedName>
        <fullName evidence="2">Uncharacterized protein</fullName>
    </submittedName>
</protein>
<feature type="compositionally biased region" description="Basic and acidic residues" evidence="1">
    <location>
        <begin position="923"/>
        <end position="940"/>
    </location>
</feature>
<dbReference type="Proteomes" id="UP000199494">
    <property type="component" value="Unassembled WGS sequence"/>
</dbReference>
<feature type="compositionally biased region" description="Low complexity" evidence="1">
    <location>
        <begin position="9"/>
        <end position="18"/>
    </location>
</feature>
<reference evidence="2 3" key="1">
    <citation type="submission" date="2016-10" db="EMBL/GenBank/DDBJ databases">
        <authorList>
            <person name="de Groot N.N."/>
        </authorList>
    </citation>
    <scope>NUCLEOTIDE SEQUENCE [LARGE SCALE GENOMIC DNA]</scope>
    <source>
        <strain evidence="2 3">CGMCC 4.5506</strain>
    </source>
</reference>
<dbReference type="SUPFAM" id="SSF48452">
    <property type="entry name" value="TPR-like"/>
    <property type="match status" value="1"/>
</dbReference>
<dbReference type="Gene3D" id="1.25.40.10">
    <property type="entry name" value="Tetratricopeptide repeat domain"/>
    <property type="match status" value="1"/>
</dbReference>
<feature type="compositionally biased region" description="Gly residues" evidence="1">
    <location>
        <begin position="866"/>
        <end position="877"/>
    </location>
</feature>
<proteinExistence type="predicted"/>
<feature type="compositionally biased region" description="Basic and acidic residues" evidence="1">
    <location>
        <begin position="680"/>
        <end position="691"/>
    </location>
</feature>
<evidence type="ECO:0000313" key="2">
    <source>
        <dbReference type="EMBL" id="SDC01268.1"/>
    </source>
</evidence>
<dbReference type="InterPro" id="IPR011990">
    <property type="entry name" value="TPR-like_helical_dom_sf"/>
</dbReference>
<organism evidence="2 3">
    <name type="scientific">Prauserella marina</name>
    <dbReference type="NCBI Taxonomy" id="530584"/>
    <lineage>
        <taxon>Bacteria</taxon>
        <taxon>Bacillati</taxon>
        <taxon>Actinomycetota</taxon>
        <taxon>Actinomycetes</taxon>
        <taxon>Pseudonocardiales</taxon>
        <taxon>Pseudonocardiaceae</taxon>
        <taxon>Prauserella</taxon>
    </lineage>
</organism>
<feature type="region of interest" description="Disordered" evidence="1">
    <location>
        <begin position="407"/>
        <end position="940"/>
    </location>
</feature>
<feature type="compositionally biased region" description="Low complexity" evidence="1">
    <location>
        <begin position="810"/>
        <end position="831"/>
    </location>
</feature>
<keyword evidence="3" id="KW-1185">Reference proteome</keyword>
<feature type="compositionally biased region" description="Polar residues" evidence="1">
    <location>
        <begin position="431"/>
        <end position="444"/>
    </location>
</feature>
<dbReference type="EMBL" id="FMZE01000001">
    <property type="protein sequence ID" value="SDC01268.1"/>
    <property type="molecule type" value="Genomic_DNA"/>
</dbReference>
<name>A0A222VMN9_9PSEU</name>
<sequence>MVASKRTSRNPANGRRPAAGGGVAGSEDPAGRLVEEAERFGQRAPELALVLGERAASLAEAAGSNELWIRAESVVVHARVRLGHRASTVGRAVAALRAAEDAGQAAIAAQLRTDLAVCARSVGTPLTGLAVLRPVLTVAGLSATQRATALSHLVGCLGTLGRRAELDRVLLEGDRLVSADGELDEDGKLQARALIRVAVSAHRRRHGDLVGAADSARTGIGFLDQLEDPSVDGGVARVRLVLELVCALLDRGELETAAEIAEPVFATPERAATAAPACWLRLAIALRVLLPGGAADKAARLLREAVHSAERHGLHALAGRLWLELAHVEERTGDPAEAIRCLHKARAAEHVHARARSQACAALTGEFGSGEQAPVDLAEIVASAASAPVSSAPAAPAAGAIPAAAAARPTEPVGGRRSAEGAVRTAAALTGSPSIPAQGQQSRTVPPRPGQQEDSQRGQEAAGRPGDEPQGRRARRRAREEEERDQGAAPASAQPASIPAQPVEPNSMVSEPSVTPEPRQEQGSAAVTGAAEAQPAASRHSRPRVVLPMLRVAPEPPAPEPATERQGETGHTAAAEFSAATESVWPRGPRPVNGQRGASTPAAAETEVFDAVASVTAEPARSPGTEHIAAQVAVPSPPSLPSPPVSSALSSSANTGGAATPDGPRPRFEEPPPYSWQDNDAARNTRHDSEHGSVAAKSVLDRLGISAGSAGGGRRRAAEGARREGEWSGSEPEYGTPGHQEHQDRHEHHDPHRQSDNAIDAIETRAWNGAGRAEPAVESSNGAEAPPVPSMEGGAVEHHMEGLGDGYGWLPRLRLPPSLAPLEDLGTDDFGATGGDTTGRSGSHSGYPVGGSSAEGAPAVPPPDFTGGGHGISGGFADGLSGRPLDDPPPDAGLAELLARALAEHQAGSSSASALVKQLGTDYDNKEEPRTVNGRNRNDR</sequence>
<dbReference type="RefSeq" id="WP_091794750.1">
    <property type="nucleotide sequence ID" value="NZ_CP016353.1"/>
</dbReference>
<feature type="compositionally biased region" description="Low complexity" evidence="1">
    <location>
        <begin position="488"/>
        <end position="501"/>
    </location>
</feature>
<feature type="compositionally biased region" description="Basic and acidic residues" evidence="1">
    <location>
        <begin position="716"/>
        <end position="726"/>
    </location>
</feature>
<evidence type="ECO:0000313" key="3">
    <source>
        <dbReference type="Proteomes" id="UP000199494"/>
    </source>
</evidence>
<dbReference type="KEGG" id="pmad:BAY61_08495"/>
<dbReference type="STRING" id="530584.SAMN05421630_10157"/>
<evidence type="ECO:0000256" key="1">
    <source>
        <dbReference type="SAM" id="MobiDB-lite"/>
    </source>
</evidence>
<dbReference type="OrthoDB" id="5165923at2"/>
<feature type="compositionally biased region" description="Low complexity" evidence="1">
    <location>
        <begin position="892"/>
        <end position="901"/>
    </location>
</feature>
<feature type="compositionally biased region" description="Pro residues" evidence="1">
    <location>
        <begin position="635"/>
        <end position="644"/>
    </location>
</feature>
<gene>
    <name evidence="2" type="ORF">SAMN05421630_10157</name>
</gene>
<feature type="compositionally biased region" description="Basic and acidic residues" evidence="1">
    <location>
        <begin position="739"/>
        <end position="755"/>
    </location>
</feature>
<accession>A0A222VMN9</accession>
<feature type="compositionally biased region" description="Low complexity" evidence="1">
    <location>
        <begin position="572"/>
        <end position="583"/>
    </location>
</feature>